<proteinExistence type="predicted"/>
<dbReference type="InterPro" id="IPR055688">
    <property type="entry name" value="LtfC/p132/Gp6_b-sand"/>
</dbReference>
<dbReference type="OrthoDB" id="4488552at2"/>
<dbReference type="Pfam" id="PF23926">
    <property type="entry name" value="LtfC"/>
    <property type="match status" value="1"/>
</dbReference>
<dbReference type="EMBL" id="BANX01000047">
    <property type="protein sequence ID" value="GAC71047.1"/>
    <property type="molecule type" value="Genomic_DNA"/>
</dbReference>
<keyword evidence="3" id="KW-1185">Reference proteome</keyword>
<dbReference type="RefSeq" id="WP_007625677.1">
    <property type="nucleotide sequence ID" value="NZ_BANX01000047.1"/>
</dbReference>
<dbReference type="Proteomes" id="UP000011666">
    <property type="component" value="Unassembled WGS sequence"/>
</dbReference>
<feature type="domain" description="LtfC/p132/Gp6 beta-sandwich" evidence="1">
    <location>
        <begin position="145"/>
        <end position="237"/>
    </location>
</feature>
<accession>M0QS93</accession>
<reference evidence="2 3" key="1">
    <citation type="submission" date="2013-01" db="EMBL/GenBank/DDBJ databases">
        <title>Whole genome shotgun sequence of Gordonia soli NBRC 108243.</title>
        <authorList>
            <person name="Isaki-Nakamura S."/>
            <person name="Hosoyama A."/>
            <person name="Tsuchikane K."/>
            <person name="Ando Y."/>
            <person name="Baba S."/>
            <person name="Ohji S."/>
            <person name="Hamada M."/>
            <person name="Tamura T."/>
            <person name="Yamazoe A."/>
            <person name="Yamazaki S."/>
            <person name="Fujita N."/>
        </authorList>
    </citation>
    <scope>NUCLEOTIDE SEQUENCE [LARGE SCALE GENOMIC DNA]</scope>
    <source>
        <strain evidence="2 3">NBRC 108243</strain>
    </source>
</reference>
<sequence length="243" mass="25640">MADDITYQHITGEWAHVVDDGITDPDAEPDEVRPTGKVLFTPLLGSNGFLPSGEPTKSVTVAPVTALIADGVLTDIQGRDGIWLVATIGGYPIHWTATPTLTWQNTKLASKPITFAPPPDGETEVHLNDLVDVTPPSGNDNGRPTPLGTLNLPAVGDYTYTFRSTHGDLGDGAQLYYLIGSAPSPSRRWDFVIVDGVATIVVPVADHSPVPPGSQFWLIHKAGPSAPATELLTGPVRKGATPA</sequence>
<dbReference type="AlphaFoldDB" id="M0QS93"/>
<evidence type="ECO:0000313" key="2">
    <source>
        <dbReference type="EMBL" id="GAC71047.1"/>
    </source>
</evidence>
<evidence type="ECO:0000313" key="3">
    <source>
        <dbReference type="Proteomes" id="UP000011666"/>
    </source>
</evidence>
<comment type="caution">
    <text evidence="2">The sequence shown here is derived from an EMBL/GenBank/DDBJ whole genome shotgun (WGS) entry which is preliminary data.</text>
</comment>
<name>M0QS93_9ACTN</name>
<dbReference type="STRING" id="1223545.GS4_47_00370"/>
<evidence type="ECO:0000259" key="1">
    <source>
        <dbReference type="Pfam" id="PF23926"/>
    </source>
</evidence>
<protein>
    <recommendedName>
        <fullName evidence="1">LtfC/p132/Gp6 beta-sandwich domain-containing protein</fullName>
    </recommendedName>
</protein>
<gene>
    <name evidence="2" type="ORF">GS4_47_00370</name>
</gene>
<organism evidence="2 3">
    <name type="scientific">Gordonia soli NBRC 108243</name>
    <dbReference type="NCBI Taxonomy" id="1223545"/>
    <lineage>
        <taxon>Bacteria</taxon>
        <taxon>Bacillati</taxon>
        <taxon>Actinomycetota</taxon>
        <taxon>Actinomycetes</taxon>
        <taxon>Mycobacteriales</taxon>
        <taxon>Gordoniaceae</taxon>
        <taxon>Gordonia</taxon>
    </lineage>
</organism>